<dbReference type="GO" id="GO:0005739">
    <property type="term" value="C:mitochondrion"/>
    <property type="evidence" value="ECO:0007669"/>
    <property type="project" value="TreeGrafter"/>
</dbReference>
<dbReference type="PANTHER" id="PTHR28177">
    <property type="entry name" value="ALTERED INHERITANCE OF MITOCHONDRIA PROTEIN 19, MITOCHONDRIAL"/>
    <property type="match status" value="1"/>
</dbReference>
<dbReference type="PANTHER" id="PTHR28177:SF1">
    <property type="entry name" value="ALTERED INHERITANCE OF MITOCHONDRIA PROTEIN 19, MITOCHONDRIAL"/>
    <property type="match status" value="1"/>
</dbReference>
<comment type="caution">
    <text evidence="1">The sequence shown here is derived from an EMBL/GenBank/DDBJ whole genome shotgun (WGS) entry which is preliminary data.</text>
</comment>
<keyword evidence="2" id="KW-1185">Reference proteome</keyword>
<dbReference type="InterPro" id="IPR019419">
    <property type="entry name" value="AIM19"/>
</dbReference>
<feature type="non-terminal residue" evidence="1">
    <location>
        <position position="1"/>
    </location>
</feature>
<organism evidence="1 2">
    <name type="scientific">Absidia repens</name>
    <dbReference type="NCBI Taxonomy" id="90262"/>
    <lineage>
        <taxon>Eukaryota</taxon>
        <taxon>Fungi</taxon>
        <taxon>Fungi incertae sedis</taxon>
        <taxon>Mucoromycota</taxon>
        <taxon>Mucoromycotina</taxon>
        <taxon>Mucoromycetes</taxon>
        <taxon>Mucorales</taxon>
        <taxon>Cunninghamellaceae</taxon>
        <taxon>Absidia</taxon>
    </lineage>
</organism>
<evidence type="ECO:0000313" key="1">
    <source>
        <dbReference type="EMBL" id="ORZ07099.1"/>
    </source>
</evidence>
<accession>A0A1X2I1C9</accession>
<dbReference type="STRING" id="90262.A0A1X2I1C9"/>
<evidence type="ECO:0000313" key="2">
    <source>
        <dbReference type="Proteomes" id="UP000193560"/>
    </source>
</evidence>
<reference evidence="1 2" key="1">
    <citation type="submission" date="2016-07" db="EMBL/GenBank/DDBJ databases">
        <title>Pervasive Adenine N6-methylation of Active Genes in Fungi.</title>
        <authorList>
            <consortium name="DOE Joint Genome Institute"/>
            <person name="Mondo S.J."/>
            <person name="Dannebaum R.O."/>
            <person name="Kuo R.C."/>
            <person name="Labutti K."/>
            <person name="Haridas S."/>
            <person name="Kuo A."/>
            <person name="Salamov A."/>
            <person name="Ahrendt S.R."/>
            <person name="Lipzen A."/>
            <person name="Sullivan W."/>
            <person name="Andreopoulos W.B."/>
            <person name="Clum A."/>
            <person name="Lindquist E."/>
            <person name="Daum C."/>
            <person name="Ramamoorthy G.K."/>
            <person name="Gryganskyi A."/>
            <person name="Culley D."/>
            <person name="Magnuson J.K."/>
            <person name="James T.Y."/>
            <person name="O'Malley M.A."/>
            <person name="Stajich J.E."/>
            <person name="Spatafora J.W."/>
            <person name="Visel A."/>
            <person name="Grigoriev I.V."/>
        </authorList>
    </citation>
    <scope>NUCLEOTIDE SEQUENCE [LARGE SCALE GENOMIC DNA]</scope>
    <source>
        <strain evidence="1 2">NRRL 1336</strain>
    </source>
</reference>
<dbReference type="EMBL" id="MCGE01000036">
    <property type="protein sequence ID" value="ORZ07099.1"/>
    <property type="molecule type" value="Genomic_DNA"/>
</dbReference>
<proteinExistence type="predicted"/>
<dbReference type="Pfam" id="PF10315">
    <property type="entry name" value="Aim19"/>
    <property type="match status" value="1"/>
</dbReference>
<protein>
    <recommendedName>
        <fullName evidence="3">Altered inheritance of mitochondria protein 19</fullName>
    </recommendedName>
</protein>
<dbReference type="AlphaFoldDB" id="A0A1X2I1C9"/>
<dbReference type="OrthoDB" id="5554402at2759"/>
<name>A0A1X2I1C9_9FUNG</name>
<evidence type="ECO:0008006" key="3">
    <source>
        <dbReference type="Google" id="ProtNLM"/>
    </source>
</evidence>
<gene>
    <name evidence="1" type="ORF">BCR42DRAFT_360633</name>
</gene>
<dbReference type="Proteomes" id="UP000193560">
    <property type="component" value="Unassembled WGS sequence"/>
</dbReference>
<sequence length="125" mass="13052">MTSSSSEPAATTLIDKQANSPLSIWSLSALSLATVPLSARKAPGMPSVIQSLLFSAIYGGAGYVTFVGDHENGAGIATAWCLSWSFLNARTALQSCKPVPLAMVAATSWNILVYGKKTLKANGYL</sequence>